<accession>A0A8H5HE55</accession>
<dbReference type="AlphaFoldDB" id="A0A8H5HE55"/>
<evidence type="ECO:0000256" key="1">
    <source>
        <dbReference type="SAM" id="MobiDB-lite"/>
    </source>
</evidence>
<proteinExistence type="predicted"/>
<gene>
    <name evidence="2" type="ORF">D9615_005420</name>
</gene>
<dbReference type="EMBL" id="JAACJP010000010">
    <property type="protein sequence ID" value="KAF5381604.1"/>
    <property type="molecule type" value="Genomic_DNA"/>
</dbReference>
<comment type="caution">
    <text evidence="2">The sequence shown here is derived from an EMBL/GenBank/DDBJ whole genome shotgun (WGS) entry which is preliminary data.</text>
</comment>
<evidence type="ECO:0000313" key="3">
    <source>
        <dbReference type="Proteomes" id="UP000565441"/>
    </source>
</evidence>
<name>A0A8H5HE55_9AGAR</name>
<keyword evidence="3" id="KW-1185">Reference proteome</keyword>
<protein>
    <submittedName>
        <fullName evidence="2">Uncharacterized protein</fullName>
    </submittedName>
</protein>
<dbReference type="OrthoDB" id="2750929at2759"/>
<evidence type="ECO:0000313" key="2">
    <source>
        <dbReference type="EMBL" id="KAF5381604.1"/>
    </source>
</evidence>
<organism evidence="2 3">
    <name type="scientific">Tricholomella constricta</name>
    <dbReference type="NCBI Taxonomy" id="117010"/>
    <lineage>
        <taxon>Eukaryota</taxon>
        <taxon>Fungi</taxon>
        <taxon>Dikarya</taxon>
        <taxon>Basidiomycota</taxon>
        <taxon>Agaricomycotina</taxon>
        <taxon>Agaricomycetes</taxon>
        <taxon>Agaricomycetidae</taxon>
        <taxon>Agaricales</taxon>
        <taxon>Tricholomatineae</taxon>
        <taxon>Lyophyllaceae</taxon>
        <taxon>Tricholomella</taxon>
    </lineage>
</organism>
<dbReference type="Proteomes" id="UP000565441">
    <property type="component" value="Unassembled WGS sequence"/>
</dbReference>
<sequence>MLCRAISRRAVLRRWLATAPSRRLKPPNIQTLDPSLLTASDYIDIAGKKWTSVRLPGFALFRYGFAERAYRPFPPNARGFMYWHQDPSLPPTTAALRFRLTSGPDPALFPSGTDLRLYAGTSLWSIGIPRIATCAIYAPVKDHLIAQRLVDPTLLRALEVAHATIPNPKSGTQALCTLNQPFEIDLSATTYLHVFSKRAIGPIFLTYICFDHRKSVFRPPYTGRILARFELSRLPEHARPPAAHPSLSSASCRFSPPLSPPPLKTNSSHKLFTVDLEKPPKDLRYLKLLVQGDAEP</sequence>
<feature type="compositionally biased region" description="Low complexity" evidence="1">
    <location>
        <begin position="240"/>
        <end position="251"/>
    </location>
</feature>
<reference evidence="2 3" key="1">
    <citation type="journal article" date="2020" name="ISME J.">
        <title>Uncovering the hidden diversity of litter-decomposition mechanisms in mushroom-forming fungi.</title>
        <authorList>
            <person name="Floudas D."/>
            <person name="Bentzer J."/>
            <person name="Ahren D."/>
            <person name="Johansson T."/>
            <person name="Persson P."/>
            <person name="Tunlid A."/>
        </authorList>
    </citation>
    <scope>NUCLEOTIDE SEQUENCE [LARGE SCALE GENOMIC DNA]</scope>
    <source>
        <strain evidence="2 3">CBS 661.87</strain>
    </source>
</reference>
<feature type="region of interest" description="Disordered" evidence="1">
    <location>
        <begin position="240"/>
        <end position="266"/>
    </location>
</feature>